<comment type="caution">
    <text evidence="9">The sequence shown here is derived from an EMBL/GenBank/DDBJ whole genome shotgun (WGS) entry which is preliminary data.</text>
</comment>
<evidence type="ECO:0000313" key="10">
    <source>
        <dbReference type="Proteomes" id="UP000268033"/>
    </source>
</evidence>
<dbReference type="STRING" id="584787.GCA_001247655_03270"/>
<sequence length="359" mass="39843">MKSLVLDWFRRRFSDPNAITLFLLLVFGFLAIYLLGNVMAPLLVALVLAYLLEWPVQKLANLKMSRTLATVVVMLLFIGLCLMIMVFLLPTLWTQTSNLVKELPNMLDHVRSFVLELPDRYPSLVQPEQVKTLVDESQKTLITWAQTALGFTVGSLGNVVAILIYLILVPLLMFFLLKDKQSLVGGLQRFMPRNRKLAQQVWHEMNVQIVNYIRGKVLEIIVVGVASYITFAIFGLRYSVLLGLAVGLSVLIPYIGAVVVTIPVALVAAVQWGLDSTFIYLMVAYGVIQALDGNVLVPILFSEAVNLHPIFIILAVLFFGGIWGFWGVFFAIPLATLVKAVLNAWPIPEPEESGAGEAA</sequence>
<dbReference type="Proteomes" id="UP000268033">
    <property type="component" value="Unassembled WGS sequence"/>
</dbReference>
<dbReference type="PANTHER" id="PTHR21716:SF53">
    <property type="entry name" value="PERMEASE PERM-RELATED"/>
    <property type="match status" value="1"/>
</dbReference>
<keyword evidence="5 8" id="KW-0812">Transmembrane</keyword>
<reference evidence="9 10" key="1">
    <citation type="submission" date="2018-11" db="EMBL/GenBank/DDBJ databases">
        <title>Genomic Encyclopedia of Type Strains, Phase IV (KMG-IV): sequencing the most valuable type-strain genomes for metagenomic binning, comparative biology and taxonomic classification.</title>
        <authorList>
            <person name="Goeker M."/>
        </authorList>
    </citation>
    <scope>NUCLEOTIDE SEQUENCE [LARGE SCALE GENOMIC DNA]</scope>
    <source>
        <strain evidence="9 10">DSM 21945</strain>
    </source>
</reference>
<keyword evidence="4" id="KW-1003">Cell membrane</keyword>
<name>A0A3N1PT87_9GAMM</name>
<evidence type="ECO:0000256" key="7">
    <source>
        <dbReference type="ARBA" id="ARBA00023136"/>
    </source>
</evidence>
<gene>
    <name evidence="9" type="ORF">EDC28_102325</name>
</gene>
<evidence type="ECO:0000256" key="6">
    <source>
        <dbReference type="ARBA" id="ARBA00022989"/>
    </source>
</evidence>
<dbReference type="EMBL" id="RJUL01000002">
    <property type="protein sequence ID" value="ROQ29950.1"/>
    <property type="molecule type" value="Genomic_DNA"/>
</dbReference>
<keyword evidence="7 8" id="KW-0472">Membrane</keyword>
<dbReference type="RefSeq" id="WP_123420795.1">
    <property type="nucleotide sequence ID" value="NZ_JBLXEP010000005.1"/>
</dbReference>
<comment type="similarity">
    <text evidence="2">Belongs to the autoinducer-2 exporter (AI-2E) (TC 2.A.86) family.</text>
</comment>
<keyword evidence="10" id="KW-1185">Reference proteome</keyword>
<proteinExistence type="inferred from homology"/>
<evidence type="ECO:0000256" key="8">
    <source>
        <dbReference type="SAM" id="Phobius"/>
    </source>
</evidence>
<dbReference type="Pfam" id="PF01594">
    <property type="entry name" value="AI-2E_transport"/>
    <property type="match status" value="1"/>
</dbReference>
<evidence type="ECO:0000256" key="2">
    <source>
        <dbReference type="ARBA" id="ARBA00009773"/>
    </source>
</evidence>
<dbReference type="InterPro" id="IPR002549">
    <property type="entry name" value="AI-2E-like"/>
</dbReference>
<feature type="transmembrane region" description="Helical" evidence="8">
    <location>
        <begin position="71"/>
        <end position="93"/>
    </location>
</feature>
<keyword evidence="3" id="KW-0813">Transport</keyword>
<dbReference type="PANTHER" id="PTHR21716">
    <property type="entry name" value="TRANSMEMBRANE PROTEIN"/>
    <property type="match status" value="1"/>
</dbReference>
<evidence type="ECO:0000256" key="1">
    <source>
        <dbReference type="ARBA" id="ARBA00004651"/>
    </source>
</evidence>
<evidence type="ECO:0000256" key="4">
    <source>
        <dbReference type="ARBA" id="ARBA00022475"/>
    </source>
</evidence>
<dbReference type="GO" id="GO:0005886">
    <property type="term" value="C:plasma membrane"/>
    <property type="evidence" value="ECO:0007669"/>
    <property type="project" value="UniProtKB-SubCell"/>
</dbReference>
<feature type="transmembrane region" description="Helical" evidence="8">
    <location>
        <begin position="159"/>
        <end position="177"/>
    </location>
</feature>
<dbReference type="AlphaFoldDB" id="A0A3N1PT87"/>
<feature type="transmembrane region" description="Helical" evidence="8">
    <location>
        <begin position="278"/>
        <end position="301"/>
    </location>
</feature>
<protein>
    <submittedName>
        <fullName evidence="9">Putative permease</fullName>
    </submittedName>
</protein>
<accession>A0A3N1PT87</accession>
<dbReference type="GO" id="GO:0055085">
    <property type="term" value="P:transmembrane transport"/>
    <property type="evidence" value="ECO:0007669"/>
    <property type="project" value="TreeGrafter"/>
</dbReference>
<feature type="transmembrane region" description="Helical" evidence="8">
    <location>
        <begin position="242"/>
        <end position="266"/>
    </location>
</feature>
<keyword evidence="6 8" id="KW-1133">Transmembrane helix</keyword>
<evidence type="ECO:0000256" key="3">
    <source>
        <dbReference type="ARBA" id="ARBA00022448"/>
    </source>
</evidence>
<feature type="transmembrane region" description="Helical" evidence="8">
    <location>
        <begin position="307"/>
        <end position="332"/>
    </location>
</feature>
<evidence type="ECO:0000313" key="9">
    <source>
        <dbReference type="EMBL" id="ROQ29950.1"/>
    </source>
</evidence>
<feature type="transmembrane region" description="Helical" evidence="8">
    <location>
        <begin position="217"/>
        <end position="236"/>
    </location>
</feature>
<organism evidence="9 10">
    <name type="scientific">Gallaecimonas pentaromativorans</name>
    <dbReference type="NCBI Taxonomy" id="584787"/>
    <lineage>
        <taxon>Bacteria</taxon>
        <taxon>Pseudomonadati</taxon>
        <taxon>Pseudomonadota</taxon>
        <taxon>Gammaproteobacteria</taxon>
        <taxon>Enterobacterales</taxon>
        <taxon>Gallaecimonadaceae</taxon>
        <taxon>Gallaecimonas</taxon>
    </lineage>
</organism>
<comment type="subcellular location">
    <subcellularLocation>
        <location evidence="1">Cell membrane</location>
        <topology evidence="1">Multi-pass membrane protein</topology>
    </subcellularLocation>
</comment>
<feature type="transmembrane region" description="Helical" evidence="8">
    <location>
        <begin position="20"/>
        <end position="51"/>
    </location>
</feature>
<evidence type="ECO:0000256" key="5">
    <source>
        <dbReference type="ARBA" id="ARBA00022692"/>
    </source>
</evidence>